<dbReference type="AlphaFoldDB" id="A0A1Y5U5P6"/>
<feature type="transmembrane region" description="Helical" evidence="7">
    <location>
        <begin position="204"/>
        <end position="232"/>
    </location>
</feature>
<organism evidence="9 10">
    <name type="scientific">Roseisalinus antarcticus</name>
    <dbReference type="NCBI Taxonomy" id="254357"/>
    <lineage>
        <taxon>Bacteria</taxon>
        <taxon>Pseudomonadati</taxon>
        <taxon>Pseudomonadota</taxon>
        <taxon>Alphaproteobacteria</taxon>
        <taxon>Rhodobacterales</taxon>
        <taxon>Roseobacteraceae</taxon>
        <taxon>Roseisalinus</taxon>
    </lineage>
</organism>
<feature type="transmembrane region" description="Helical" evidence="7">
    <location>
        <begin position="252"/>
        <end position="276"/>
    </location>
</feature>
<keyword evidence="3" id="KW-1003">Cell membrane</keyword>
<name>A0A1Y5U5P6_9RHOB</name>
<gene>
    <name evidence="9" type="primary">araP_2</name>
    <name evidence="9" type="ORF">ROA7023_04421</name>
</gene>
<dbReference type="Pfam" id="PF00528">
    <property type="entry name" value="BPD_transp_1"/>
    <property type="match status" value="1"/>
</dbReference>
<feature type="transmembrane region" description="Helical" evidence="7">
    <location>
        <begin position="62"/>
        <end position="84"/>
    </location>
</feature>
<evidence type="ECO:0000256" key="7">
    <source>
        <dbReference type="RuleBase" id="RU363032"/>
    </source>
</evidence>
<keyword evidence="2 7" id="KW-0813">Transport</keyword>
<evidence type="ECO:0000313" key="9">
    <source>
        <dbReference type="EMBL" id="SLN77504.1"/>
    </source>
</evidence>
<keyword evidence="4 7" id="KW-0812">Transmembrane</keyword>
<protein>
    <submittedName>
        <fullName evidence="9">L-arabinose transport system permease protein AraP</fullName>
    </submittedName>
</protein>
<evidence type="ECO:0000256" key="6">
    <source>
        <dbReference type="ARBA" id="ARBA00023136"/>
    </source>
</evidence>
<dbReference type="InterPro" id="IPR051393">
    <property type="entry name" value="ABC_transporter_permease"/>
</dbReference>
<feature type="domain" description="ABC transmembrane type-1" evidence="8">
    <location>
        <begin position="58"/>
        <end position="273"/>
    </location>
</feature>
<dbReference type="OrthoDB" id="9805108at2"/>
<feature type="transmembrane region" description="Helical" evidence="7">
    <location>
        <begin position="6"/>
        <end position="26"/>
    </location>
</feature>
<sequence>MFLAPAFIFYTLFWIVPTIGALVLSFTKWNGINIARIKWVGLENYRDLIGDRFFWQALQNNLIFVLGALFITVLVSLLIALILYTRPPGATLFSTAFFLPIVLSNVVIGLLFTLLLSPTTGVVNMAADYFGWENMRDVQWLGDPDTATWSVLIVYVWRELGLSILLFTAGLQAVPRDLIEAARIDGAKPTSVLTRIVVPMTREVAVVVVILAVTNAFLLFDLVIVMTGGGPFHASEVLSTYMYYQGFSRGDLTYGTAIAMVLFTIVLFVTALQLWLAKLIRGRR</sequence>
<evidence type="ECO:0000256" key="5">
    <source>
        <dbReference type="ARBA" id="ARBA00022989"/>
    </source>
</evidence>
<dbReference type="GO" id="GO:0055085">
    <property type="term" value="P:transmembrane transport"/>
    <property type="evidence" value="ECO:0007669"/>
    <property type="project" value="InterPro"/>
</dbReference>
<evidence type="ECO:0000256" key="2">
    <source>
        <dbReference type="ARBA" id="ARBA00022448"/>
    </source>
</evidence>
<dbReference type="GO" id="GO:0005886">
    <property type="term" value="C:plasma membrane"/>
    <property type="evidence" value="ECO:0007669"/>
    <property type="project" value="UniProtKB-SubCell"/>
</dbReference>
<evidence type="ECO:0000256" key="4">
    <source>
        <dbReference type="ARBA" id="ARBA00022692"/>
    </source>
</evidence>
<evidence type="ECO:0000256" key="3">
    <source>
        <dbReference type="ARBA" id="ARBA00022475"/>
    </source>
</evidence>
<dbReference type="Proteomes" id="UP000193900">
    <property type="component" value="Unassembled WGS sequence"/>
</dbReference>
<dbReference type="CDD" id="cd06261">
    <property type="entry name" value="TM_PBP2"/>
    <property type="match status" value="1"/>
</dbReference>
<keyword evidence="6 7" id="KW-0472">Membrane</keyword>
<keyword evidence="5 7" id="KW-1133">Transmembrane helix</keyword>
<evidence type="ECO:0000259" key="8">
    <source>
        <dbReference type="PROSITE" id="PS50928"/>
    </source>
</evidence>
<keyword evidence="10" id="KW-1185">Reference proteome</keyword>
<proteinExistence type="inferred from homology"/>
<comment type="similarity">
    <text evidence="7">Belongs to the binding-protein-dependent transport system permease family.</text>
</comment>
<dbReference type="SUPFAM" id="SSF161098">
    <property type="entry name" value="MetI-like"/>
    <property type="match status" value="1"/>
</dbReference>
<dbReference type="RefSeq" id="WP_159458638.1">
    <property type="nucleotide sequence ID" value="NZ_FWFZ01000055.1"/>
</dbReference>
<feature type="transmembrane region" description="Helical" evidence="7">
    <location>
        <begin position="96"/>
        <end position="116"/>
    </location>
</feature>
<dbReference type="Gene3D" id="1.10.3720.10">
    <property type="entry name" value="MetI-like"/>
    <property type="match status" value="1"/>
</dbReference>
<dbReference type="PROSITE" id="PS50928">
    <property type="entry name" value="ABC_TM1"/>
    <property type="match status" value="1"/>
</dbReference>
<comment type="subcellular location">
    <subcellularLocation>
        <location evidence="1 7">Cell membrane</location>
        <topology evidence="1 7">Multi-pass membrane protein</topology>
    </subcellularLocation>
</comment>
<dbReference type="InterPro" id="IPR000515">
    <property type="entry name" value="MetI-like"/>
</dbReference>
<reference evidence="9 10" key="1">
    <citation type="submission" date="2017-03" db="EMBL/GenBank/DDBJ databases">
        <authorList>
            <person name="Afonso C.L."/>
            <person name="Miller P.J."/>
            <person name="Scott M.A."/>
            <person name="Spackman E."/>
            <person name="Goraichik I."/>
            <person name="Dimitrov K.M."/>
            <person name="Suarez D.L."/>
            <person name="Swayne D.E."/>
        </authorList>
    </citation>
    <scope>NUCLEOTIDE SEQUENCE [LARGE SCALE GENOMIC DNA]</scope>
    <source>
        <strain evidence="9 10">CECT 7023</strain>
    </source>
</reference>
<accession>A0A1Y5U5P6</accession>
<evidence type="ECO:0000313" key="10">
    <source>
        <dbReference type="Proteomes" id="UP000193900"/>
    </source>
</evidence>
<dbReference type="InterPro" id="IPR035906">
    <property type="entry name" value="MetI-like_sf"/>
</dbReference>
<evidence type="ECO:0000256" key="1">
    <source>
        <dbReference type="ARBA" id="ARBA00004651"/>
    </source>
</evidence>
<dbReference type="PANTHER" id="PTHR30193">
    <property type="entry name" value="ABC TRANSPORTER PERMEASE PROTEIN"/>
    <property type="match status" value="1"/>
</dbReference>
<dbReference type="EMBL" id="FWFZ01000055">
    <property type="protein sequence ID" value="SLN77504.1"/>
    <property type="molecule type" value="Genomic_DNA"/>
</dbReference>
<dbReference type="PANTHER" id="PTHR30193:SF37">
    <property type="entry name" value="INNER MEMBRANE ABC TRANSPORTER PERMEASE PROTEIN YCJO"/>
    <property type="match status" value="1"/>
</dbReference>